<dbReference type="EMBL" id="KV748660">
    <property type="protein sequence ID" value="OCL13868.1"/>
    <property type="molecule type" value="Genomic_DNA"/>
</dbReference>
<reference evidence="8 9" key="1">
    <citation type="journal article" date="2016" name="Nat. Commun.">
        <title>Ectomycorrhizal ecology is imprinted in the genome of the dominant symbiotic fungus Cenococcum geophilum.</title>
        <authorList>
            <consortium name="DOE Joint Genome Institute"/>
            <person name="Peter M."/>
            <person name="Kohler A."/>
            <person name="Ohm R.A."/>
            <person name="Kuo A."/>
            <person name="Krutzmann J."/>
            <person name="Morin E."/>
            <person name="Arend M."/>
            <person name="Barry K.W."/>
            <person name="Binder M."/>
            <person name="Choi C."/>
            <person name="Clum A."/>
            <person name="Copeland A."/>
            <person name="Grisel N."/>
            <person name="Haridas S."/>
            <person name="Kipfer T."/>
            <person name="LaButti K."/>
            <person name="Lindquist E."/>
            <person name="Lipzen A."/>
            <person name="Maire R."/>
            <person name="Meier B."/>
            <person name="Mihaltcheva S."/>
            <person name="Molinier V."/>
            <person name="Murat C."/>
            <person name="Poggeler S."/>
            <person name="Quandt C.A."/>
            <person name="Sperisen C."/>
            <person name="Tritt A."/>
            <person name="Tisserant E."/>
            <person name="Crous P.W."/>
            <person name="Henrissat B."/>
            <person name="Nehls U."/>
            <person name="Egli S."/>
            <person name="Spatafora J.W."/>
            <person name="Grigoriev I.V."/>
            <person name="Martin F.M."/>
        </authorList>
    </citation>
    <scope>NUCLEOTIDE SEQUENCE [LARGE SCALE GENOMIC DNA]</scope>
    <source>
        <strain evidence="8 9">CBS 207.34</strain>
    </source>
</reference>
<dbReference type="PROSITE" id="PS00463">
    <property type="entry name" value="ZN2_CY6_FUNGAL_1"/>
    <property type="match status" value="1"/>
</dbReference>
<evidence type="ECO:0000256" key="6">
    <source>
        <dbReference type="SAM" id="MobiDB-lite"/>
    </source>
</evidence>
<dbReference type="AlphaFoldDB" id="A0A8E2FBG3"/>
<dbReference type="SMART" id="SM00066">
    <property type="entry name" value="GAL4"/>
    <property type="match status" value="1"/>
</dbReference>
<dbReference type="OrthoDB" id="5069333at2759"/>
<dbReference type="GO" id="GO:0000981">
    <property type="term" value="F:DNA-binding transcription factor activity, RNA polymerase II-specific"/>
    <property type="evidence" value="ECO:0007669"/>
    <property type="project" value="InterPro"/>
</dbReference>
<accession>A0A8E2FBG3</accession>
<dbReference type="InterPro" id="IPR050675">
    <property type="entry name" value="OAF3"/>
</dbReference>
<dbReference type="PANTHER" id="PTHR31069">
    <property type="entry name" value="OLEATE-ACTIVATED TRANSCRIPTION FACTOR 1-RELATED"/>
    <property type="match status" value="1"/>
</dbReference>
<dbReference type="Proteomes" id="UP000250140">
    <property type="component" value="Unassembled WGS sequence"/>
</dbReference>
<evidence type="ECO:0000313" key="9">
    <source>
        <dbReference type="Proteomes" id="UP000250140"/>
    </source>
</evidence>
<protein>
    <recommendedName>
        <fullName evidence="7">Zn(2)-C6 fungal-type domain-containing protein</fullName>
    </recommendedName>
</protein>
<dbReference type="InterPro" id="IPR036864">
    <property type="entry name" value="Zn2-C6_fun-type_DNA-bd_sf"/>
</dbReference>
<keyword evidence="2" id="KW-0805">Transcription regulation</keyword>
<gene>
    <name evidence="8" type="ORF">AOQ84DRAFT_282234</name>
</gene>
<feature type="non-terminal residue" evidence="8">
    <location>
        <position position="66"/>
    </location>
</feature>
<evidence type="ECO:0000256" key="2">
    <source>
        <dbReference type="ARBA" id="ARBA00023015"/>
    </source>
</evidence>
<dbReference type="PANTHER" id="PTHR31069:SF31">
    <property type="entry name" value="MONODICTYPHENONE CLUSTER TRANSCRIPTION FACTOR-RELATED"/>
    <property type="match status" value="1"/>
</dbReference>
<dbReference type="SUPFAM" id="SSF57701">
    <property type="entry name" value="Zn2/Cys6 DNA-binding domain"/>
    <property type="match status" value="1"/>
</dbReference>
<dbReference type="GO" id="GO:0008270">
    <property type="term" value="F:zinc ion binding"/>
    <property type="evidence" value="ECO:0007669"/>
    <property type="project" value="InterPro"/>
</dbReference>
<keyword evidence="3" id="KW-0238">DNA-binding</keyword>
<dbReference type="PROSITE" id="PS50048">
    <property type="entry name" value="ZN2_CY6_FUNGAL_2"/>
    <property type="match status" value="1"/>
</dbReference>
<dbReference type="CDD" id="cd00067">
    <property type="entry name" value="GAL4"/>
    <property type="match status" value="1"/>
</dbReference>
<feature type="region of interest" description="Disordered" evidence="6">
    <location>
        <begin position="1"/>
        <end position="25"/>
    </location>
</feature>
<dbReference type="Gene3D" id="4.10.240.10">
    <property type="entry name" value="Zn(2)-C6 fungal-type DNA-binding domain"/>
    <property type="match status" value="1"/>
</dbReference>
<dbReference type="PRINTS" id="PR00755">
    <property type="entry name" value="AFLATOXINBRP"/>
</dbReference>
<feature type="domain" description="Zn(2)-C6 fungal-type" evidence="7">
    <location>
        <begin position="31"/>
        <end position="61"/>
    </location>
</feature>
<proteinExistence type="predicted"/>
<feature type="compositionally biased region" description="Polar residues" evidence="6">
    <location>
        <begin position="1"/>
        <end position="17"/>
    </location>
</feature>
<dbReference type="Pfam" id="PF00172">
    <property type="entry name" value="Zn_clus"/>
    <property type="match status" value="1"/>
</dbReference>
<keyword evidence="4" id="KW-0804">Transcription</keyword>
<organism evidence="8 9">
    <name type="scientific">Glonium stellatum</name>
    <dbReference type="NCBI Taxonomy" id="574774"/>
    <lineage>
        <taxon>Eukaryota</taxon>
        <taxon>Fungi</taxon>
        <taxon>Dikarya</taxon>
        <taxon>Ascomycota</taxon>
        <taxon>Pezizomycotina</taxon>
        <taxon>Dothideomycetes</taxon>
        <taxon>Pleosporomycetidae</taxon>
        <taxon>Gloniales</taxon>
        <taxon>Gloniaceae</taxon>
        <taxon>Glonium</taxon>
    </lineage>
</organism>
<evidence type="ECO:0000313" key="8">
    <source>
        <dbReference type="EMBL" id="OCL13868.1"/>
    </source>
</evidence>
<keyword evidence="5" id="KW-0539">Nucleus</keyword>
<keyword evidence="9" id="KW-1185">Reference proteome</keyword>
<dbReference type="InterPro" id="IPR001138">
    <property type="entry name" value="Zn2Cys6_DnaBD"/>
</dbReference>
<dbReference type="GO" id="GO:0003677">
    <property type="term" value="F:DNA binding"/>
    <property type="evidence" value="ECO:0007669"/>
    <property type="project" value="UniProtKB-KW"/>
</dbReference>
<evidence type="ECO:0000256" key="5">
    <source>
        <dbReference type="ARBA" id="ARBA00023242"/>
    </source>
</evidence>
<evidence type="ECO:0000256" key="3">
    <source>
        <dbReference type="ARBA" id="ARBA00023125"/>
    </source>
</evidence>
<keyword evidence="1" id="KW-0479">Metal-binding</keyword>
<name>A0A8E2FBG3_9PEZI</name>
<evidence type="ECO:0000256" key="1">
    <source>
        <dbReference type="ARBA" id="ARBA00022723"/>
    </source>
</evidence>
<sequence>MSSTLNHEWPTSLSQVPSEEPGQRAPKLRASCDSCAAAKVKCGKEHPRCARCIASGTTCVYGLSRK</sequence>
<evidence type="ECO:0000259" key="7">
    <source>
        <dbReference type="PROSITE" id="PS50048"/>
    </source>
</evidence>
<evidence type="ECO:0000256" key="4">
    <source>
        <dbReference type="ARBA" id="ARBA00023163"/>
    </source>
</evidence>